<dbReference type="SMART" id="SM00387">
    <property type="entry name" value="HATPase_c"/>
    <property type="match status" value="1"/>
</dbReference>
<dbReference type="Gene3D" id="1.10.287.130">
    <property type="match status" value="1"/>
</dbReference>
<dbReference type="PROSITE" id="PS50109">
    <property type="entry name" value="HIS_KIN"/>
    <property type="match status" value="1"/>
</dbReference>
<dbReference type="SMART" id="SM00388">
    <property type="entry name" value="HisKA"/>
    <property type="match status" value="1"/>
</dbReference>
<name>A0A0D8ZNV8_9CYAN</name>
<dbReference type="Pfam" id="PF00512">
    <property type="entry name" value="HisKA"/>
    <property type="match status" value="1"/>
</dbReference>
<gene>
    <name evidence="14" type="ORF">UH38_20620</name>
</gene>
<protein>
    <recommendedName>
        <fullName evidence="3">histidine kinase</fullName>
        <ecNumber evidence="3">2.7.13.3</ecNumber>
    </recommendedName>
</protein>
<dbReference type="Proteomes" id="UP000032452">
    <property type="component" value="Unassembled WGS sequence"/>
</dbReference>
<dbReference type="InterPro" id="IPR003660">
    <property type="entry name" value="HAMP_dom"/>
</dbReference>
<dbReference type="InterPro" id="IPR004358">
    <property type="entry name" value="Sig_transdc_His_kin-like_C"/>
</dbReference>
<dbReference type="FunFam" id="1.10.287.130:FF:000001">
    <property type="entry name" value="Two-component sensor histidine kinase"/>
    <property type="match status" value="1"/>
</dbReference>
<keyword evidence="5" id="KW-0808">Transferase</keyword>
<dbReference type="InterPro" id="IPR036097">
    <property type="entry name" value="HisK_dim/P_sf"/>
</dbReference>
<dbReference type="Pfam" id="PF00672">
    <property type="entry name" value="HAMP"/>
    <property type="match status" value="1"/>
</dbReference>
<dbReference type="GO" id="GO:0000155">
    <property type="term" value="F:phosphorelay sensor kinase activity"/>
    <property type="evidence" value="ECO:0007669"/>
    <property type="project" value="InterPro"/>
</dbReference>
<dbReference type="SUPFAM" id="SSF158472">
    <property type="entry name" value="HAMP domain-like"/>
    <property type="match status" value="1"/>
</dbReference>
<comment type="subcellular location">
    <subcellularLocation>
        <location evidence="2">Membrane</location>
    </subcellularLocation>
</comment>
<keyword evidence="15" id="KW-1185">Reference proteome</keyword>
<evidence type="ECO:0000256" key="8">
    <source>
        <dbReference type="ARBA" id="ARBA00022989"/>
    </source>
</evidence>
<organism evidence="14 15">
    <name type="scientific">Aliterella atlantica CENA595</name>
    <dbReference type="NCBI Taxonomy" id="1618023"/>
    <lineage>
        <taxon>Bacteria</taxon>
        <taxon>Bacillati</taxon>
        <taxon>Cyanobacteriota</taxon>
        <taxon>Cyanophyceae</taxon>
        <taxon>Chroococcidiopsidales</taxon>
        <taxon>Aliterellaceae</taxon>
        <taxon>Aliterella</taxon>
    </lineage>
</organism>
<evidence type="ECO:0000256" key="1">
    <source>
        <dbReference type="ARBA" id="ARBA00000085"/>
    </source>
</evidence>
<evidence type="ECO:0000256" key="10">
    <source>
        <dbReference type="ARBA" id="ARBA00023136"/>
    </source>
</evidence>
<evidence type="ECO:0000256" key="4">
    <source>
        <dbReference type="ARBA" id="ARBA00022553"/>
    </source>
</evidence>
<dbReference type="InterPro" id="IPR003594">
    <property type="entry name" value="HATPase_dom"/>
</dbReference>
<dbReference type="SUPFAM" id="SSF47384">
    <property type="entry name" value="Homodimeric domain of signal transducing histidine kinase"/>
    <property type="match status" value="1"/>
</dbReference>
<dbReference type="OrthoDB" id="9763461at2"/>
<keyword evidence="7" id="KW-0418">Kinase</keyword>
<evidence type="ECO:0000313" key="15">
    <source>
        <dbReference type="Proteomes" id="UP000032452"/>
    </source>
</evidence>
<dbReference type="SMART" id="SM00304">
    <property type="entry name" value="HAMP"/>
    <property type="match status" value="1"/>
</dbReference>
<keyword evidence="4" id="KW-0597">Phosphoprotein</keyword>
<dbReference type="FunFam" id="3.30.565.10:FF:000006">
    <property type="entry name" value="Sensor histidine kinase WalK"/>
    <property type="match status" value="1"/>
</dbReference>
<accession>A0A0D8ZNV8</accession>
<reference evidence="14 15" key="1">
    <citation type="submission" date="2015-02" db="EMBL/GenBank/DDBJ databases">
        <title>Draft genome of a novel marine cyanobacterium (Chroococcales) isolated from South Atlantic Ocean.</title>
        <authorList>
            <person name="Rigonato J."/>
            <person name="Alvarenga D.O."/>
            <person name="Branco L.H."/>
            <person name="Varani A.M."/>
            <person name="Brandini F.P."/>
            <person name="Fiore M.F."/>
        </authorList>
    </citation>
    <scope>NUCLEOTIDE SEQUENCE [LARGE SCALE GENOMIC DNA]</scope>
    <source>
        <strain evidence="14 15">CENA595</strain>
    </source>
</reference>
<dbReference type="EMBL" id="JYON01000029">
    <property type="protein sequence ID" value="KJH70037.1"/>
    <property type="molecule type" value="Genomic_DNA"/>
</dbReference>
<dbReference type="AlphaFoldDB" id="A0A0D8ZNV8"/>
<evidence type="ECO:0000256" key="7">
    <source>
        <dbReference type="ARBA" id="ARBA00022777"/>
    </source>
</evidence>
<evidence type="ECO:0000259" key="12">
    <source>
        <dbReference type="PROSITE" id="PS50109"/>
    </source>
</evidence>
<dbReference type="Gene3D" id="3.30.565.10">
    <property type="entry name" value="Histidine kinase-like ATPase, C-terminal domain"/>
    <property type="match status" value="1"/>
</dbReference>
<dbReference type="Pfam" id="PF02518">
    <property type="entry name" value="HATPase_c"/>
    <property type="match status" value="1"/>
</dbReference>
<dbReference type="CDD" id="cd06225">
    <property type="entry name" value="HAMP"/>
    <property type="match status" value="1"/>
</dbReference>
<dbReference type="InterPro" id="IPR003661">
    <property type="entry name" value="HisK_dim/P_dom"/>
</dbReference>
<evidence type="ECO:0000256" key="9">
    <source>
        <dbReference type="ARBA" id="ARBA00023012"/>
    </source>
</evidence>
<dbReference type="InterPro" id="IPR036890">
    <property type="entry name" value="HATPase_C_sf"/>
</dbReference>
<evidence type="ECO:0000256" key="3">
    <source>
        <dbReference type="ARBA" id="ARBA00012438"/>
    </source>
</evidence>
<comment type="caution">
    <text evidence="14">The sequence shown here is derived from an EMBL/GenBank/DDBJ whole genome shotgun (WGS) entry which is preliminary data.</text>
</comment>
<feature type="transmembrane region" description="Helical" evidence="11">
    <location>
        <begin position="12"/>
        <end position="33"/>
    </location>
</feature>
<keyword evidence="10 11" id="KW-0472">Membrane</keyword>
<sequence>MRWSRIPVRIQLASWYVLLLALILGSIAGYLYFRLERKLLVKTDTALQIASAQSLVYLDRQPVLAFEQAPRQRQTALRLSQLGLAARLITPEGKVVDGFGRYQDVPIWVPTTSGYMTLATDGIDWRLISQPVIRAGRIVGWLQVAQSLEPLEDIARELPTEILLNLPLILLVAVLGGLFLSNRALSPVRHITQTARVITATDLSQRIHYQGASDEVGKLAITFDRMLDRLQAALDREQRFTADAAHELRTPLTVMKGRLEVTRSRSRSQEEYDRTLQKLEQEVDRLIRLTNGLLLLAKIDRRQLPFALQSVNLSDLLEIIVEQVEPLADTREITLIADLAPELWMKGDPDHLTSLFLNLLDNAVKYTKEGGVVRLWSNIETAKIQVCVSNTGAGISPEHLPYLFERFYRVESARSQGGAGLGLAIAQEMVRLHNGTIEASSESGTTNFTVKLPLSRSDI</sequence>
<evidence type="ECO:0000256" key="11">
    <source>
        <dbReference type="SAM" id="Phobius"/>
    </source>
</evidence>
<dbReference type="InterPro" id="IPR050428">
    <property type="entry name" value="TCS_sensor_his_kinase"/>
</dbReference>
<dbReference type="EC" id="2.7.13.3" evidence="3"/>
<feature type="domain" description="HAMP" evidence="13">
    <location>
        <begin position="182"/>
        <end position="235"/>
    </location>
</feature>
<feature type="domain" description="Histidine kinase" evidence="12">
    <location>
        <begin position="243"/>
        <end position="456"/>
    </location>
</feature>
<proteinExistence type="predicted"/>
<keyword evidence="8 11" id="KW-1133">Transmembrane helix</keyword>
<evidence type="ECO:0000313" key="14">
    <source>
        <dbReference type="EMBL" id="KJH70037.1"/>
    </source>
</evidence>
<dbReference type="PANTHER" id="PTHR45436">
    <property type="entry name" value="SENSOR HISTIDINE KINASE YKOH"/>
    <property type="match status" value="1"/>
</dbReference>
<dbReference type="STRING" id="1618023.UH38_20620"/>
<dbReference type="GO" id="GO:0005886">
    <property type="term" value="C:plasma membrane"/>
    <property type="evidence" value="ECO:0007669"/>
    <property type="project" value="TreeGrafter"/>
</dbReference>
<dbReference type="InterPro" id="IPR005467">
    <property type="entry name" value="His_kinase_dom"/>
</dbReference>
<evidence type="ECO:0000256" key="5">
    <source>
        <dbReference type="ARBA" id="ARBA00022679"/>
    </source>
</evidence>
<dbReference type="SUPFAM" id="SSF55874">
    <property type="entry name" value="ATPase domain of HSP90 chaperone/DNA topoisomerase II/histidine kinase"/>
    <property type="match status" value="1"/>
</dbReference>
<keyword evidence="9" id="KW-0902">Two-component regulatory system</keyword>
<dbReference type="PROSITE" id="PS50885">
    <property type="entry name" value="HAMP"/>
    <property type="match status" value="1"/>
</dbReference>
<dbReference type="CDD" id="cd00075">
    <property type="entry name" value="HATPase"/>
    <property type="match status" value="1"/>
</dbReference>
<dbReference type="PANTHER" id="PTHR45436:SF5">
    <property type="entry name" value="SENSOR HISTIDINE KINASE TRCS"/>
    <property type="match status" value="1"/>
</dbReference>
<keyword evidence="6 11" id="KW-0812">Transmembrane</keyword>
<dbReference type="CDD" id="cd00082">
    <property type="entry name" value="HisKA"/>
    <property type="match status" value="1"/>
</dbReference>
<evidence type="ECO:0000256" key="6">
    <source>
        <dbReference type="ARBA" id="ARBA00022692"/>
    </source>
</evidence>
<dbReference type="RefSeq" id="WP_045056581.1">
    <property type="nucleotide sequence ID" value="NZ_CAWMDP010000025.1"/>
</dbReference>
<dbReference type="Gene3D" id="6.10.340.10">
    <property type="match status" value="1"/>
</dbReference>
<dbReference type="PRINTS" id="PR00344">
    <property type="entry name" value="BCTRLSENSOR"/>
</dbReference>
<evidence type="ECO:0000256" key="2">
    <source>
        <dbReference type="ARBA" id="ARBA00004370"/>
    </source>
</evidence>
<comment type="catalytic activity">
    <reaction evidence="1">
        <text>ATP + protein L-histidine = ADP + protein N-phospho-L-histidine.</text>
        <dbReference type="EC" id="2.7.13.3"/>
    </reaction>
</comment>
<evidence type="ECO:0000259" key="13">
    <source>
        <dbReference type="PROSITE" id="PS50885"/>
    </source>
</evidence>